<dbReference type="Gene3D" id="2.40.440.10">
    <property type="entry name" value="L,D-transpeptidase catalytic domain-like"/>
    <property type="match status" value="1"/>
</dbReference>
<dbReference type="InterPro" id="IPR036365">
    <property type="entry name" value="PGBD-like_sf"/>
</dbReference>
<dbReference type="UniPathway" id="UPA00219"/>
<feature type="compositionally biased region" description="Low complexity" evidence="8">
    <location>
        <begin position="43"/>
        <end position="54"/>
    </location>
</feature>
<dbReference type="PROSITE" id="PS52029">
    <property type="entry name" value="LD_TPASE"/>
    <property type="match status" value="1"/>
</dbReference>
<evidence type="ECO:0000256" key="4">
    <source>
        <dbReference type="ARBA" id="ARBA00022960"/>
    </source>
</evidence>
<evidence type="ECO:0000259" key="10">
    <source>
        <dbReference type="PROSITE" id="PS52029"/>
    </source>
</evidence>
<accession>A0A437J5X5</accession>
<name>A0A437J5X5_9SPHN</name>
<feature type="compositionally biased region" description="Pro residues" evidence="8">
    <location>
        <begin position="55"/>
        <end position="64"/>
    </location>
</feature>
<feature type="active site" description="Proton donor/acceptor" evidence="7">
    <location>
        <position position="385"/>
    </location>
</feature>
<dbReference type="Proteomes" id="UP000282977">
    <property type="component" value="Unassembled WGS sequence"/>
</dbReference>
<evidence type="ECO:0000256" key="7">
    <source>
        <dbReference type="PROSITE-ProRule" id="PRU01373"/>
    </source>
</evidence>
<dbReference type="AlphaFoldDB" id="A0A437J5X5"/>
<dbReference type="CDD" id="cd16913">
    <property type="entry name" value="YkuD_like"/>
    <property type="match status" value="1"/>
</dbReference>
<dbReference type="InterPro" id="IPR038063">
    <property type="entry name" value="Transpep_catalytic_dom"/>
</dbReference>
<evidence type="ECO:0000313" key="11">
    <source>
        <dbReference type="EMBL" id="RVT40183.1"/>
    </source>
</evidence>
<feature type="signal peptide" evidence="9">
    <location>
        <begin position="1"/>
        <end position="28"/>
    </location>
</feature>
<dbReference type="RefSeq" id="WP_127691282.1">
    <property type="nucleotide sequence ID" value="NZ_RZUL01000004.1"/>
</dbReference>
<keyword evidence="5 7" id="KW-0573">Peptidoglycan synthesis</keyword>
<dbReference type="InterPro" id="IPR002477">
    <property type="entry name" value="Peptidoglycan-bd-like"/>
</dbReference>
<feature type="chain" id="PRO_5019238990" evidence="9">
    <location>
        <begin position="29"/>
        <end position="496"/>
    </location>
</feature>
<keyword evidence="6 7" id="KW-0961">Cell wall biogenesis/degradation</keyword>
<keyword evidence="4 7" id="KW-0133">Cell shape</keyword>
<comment type="caution">
    <text evidence="11">The sequence shown here is derived from an EMBL/GenBank/DDBJ whole genome shotgun (WGS) entry which is preliminary data.</text>
</comment>
<feature type="region of interest" description="Disordered" evidence="8">
    <location>
        <begin position="36"/>
        <end position="64"/>
    </location>
</feature>
<evidence type="ECO:0000256" key="9">
    <source>
        <dbReference type="SAM" id="SignalP"/>
    </source>
</evidence>
<dbReference type="GO" id="GO:0016740">
    <property type="term" value="F:transferase activity"/>
    <property type="evidence" value="ECO:0007669"/>
    <property type="project" value="UniProtKB-KW"/>
</dbReference>
<keyword evidence="12" id="KW-1185">Reference proteome</keyword>
<dbReference type="InterPro" id="IPR052905">
    <property type="entry name" value="LD-transpeptidase_YkuD-like"/>
</dbReference>
<proteinExistence type="inferred from homology"/>
<dbReference type="EMBL" id="RZUL01000004">
    <property type="protein sequence ID" value="RVT40183.1"/>
    <property type="molecule type" value="Genomic_DNA"/>
</dbReference>
<feature type="active site" description="Nucleophile" evidence="7">
    <location>
        <position position="404"/>
    </location>
</feature>
<dbReference type="GO" id="GO:0008360">
    <property type="term" value="P:regulation of cell shape"/>
    <property type="evidence" value="ECO:0007669"/>
    <property type="project" value="UniProtKB-UniRule"/>
</dbReference>
<sequence length="496" mass="52994">MHILSVSLRLTGSLLALASLAAPAIARAQGAPQPLVPPVFSQPPASATTPAAAPSAPPPVVPTAPLPPVPLPKLSAAQTDFLRSWLAGGREQGLTARRASGPALSGDALARAALDRASALYRGRVDTADFLEVWALRPAQYDPLPGFVAAVQGDRLPQWTASLTPRYAGYEGLRAGLATYEGIRDSGGWPMLDAKSTPAAIRARLAIEDKTGTAGEPLTAALQRAQRRYGLNPTGLLDARTIAALNVPVDDRIAAIMANMERWRWLPRSLPVNRVQVNIAAAVLTVFEGDAPVTSMRAVTGSPGNETPMLVSNIHSIVVNPPWNVPASIAKRELWPKGRATLIRQGYRIVGTPETGERIVQPAGPNSALGRLKFDFDNPFAVYLHDTPARAKFASYDRLASHGCVRLEKPVSLAELMVQADPLLAGQVQALIDKGKTQRVQLPQQVAVYLLYWTAFASANGTMNFRADPYNWDRLLAEKIEASSRRAATIALASGN</sequence>
<dbReference type="Gene3D" id="1.10.101.10">
    <property type="entry name" value="PGBD-like superfamily/PGBD"/>
    <property type="match status" value="1"/>
</dbReference>
<comment type="pathway">
    <text evidence="1 7">Cell wall biogenesis; peptidoglycan biosynthesis.</text>
</comment>
<dbReference type="Pfam" id="PF20142">
    <property type="entry name" value="Scaffold"/>
    <property type="match status" value="1"/>
</dbReference>
<keyword evidence="3" id="KW-0808">Transferase</keyword>
<dbReference type="InterPro" id="IPR036366">
    <property type="entry name" value="PGBDSf"/>
</dbReference>
<dbReference type="PANTHER" id="PTHR41533">
    <property type="entry name" value="L,D-TRANSPEPTIDASE HI_1667-RELATED"/>
    <property type="match status" value="1"/>
</dbReference>
<dbReference type="Pfam" id="PF01471">
    <property type="entry name" value="PG_binding_1"/>
    <property type="match status" value="1"/>
</dbReference>
<dbReference type="OrthoDB" id="9778545at2"/>
<feature type="domain" description="L,D-TPase catalytic" evidence="10">
    <location>
        <begin position="273"/>
        <end position="431"/>
    </location>
</feature>
<evidence type="ECO:0000256" key="2">
    <source>
        <dbReference type="ARBA" id="ARBA00005992"/>
    </source>
</evidence>
<keyword evidence="9" id="KW-0732">Signal</keyword>
<dbReference type="GO" id="GO:0004180">
    <property type="term" value="F:carboxypeptidase activity"/>
    <property type="evidence" value="ECO:0007669"/>
    <property type="project" value="UniProtKB-ARBA"/>
</dbReference>
<dbReference type="SUPFAM" id="SSF141523">
    <property type="entry name" value="L,D-transpeptidase catalytic domain-like"/>
    <property type="match status" value="1"/>
</dbReference>
<evidence type="ECO:0000256" key="5">
    <source>
        <dbReference type="ARBA" id="ARBA00022984"/>
    </source>
</evidence>
<comment type="similarity">
    <text evidence="2">Belongs to the YkuD family.</text>
</comment>
<evidence type="ECO:0000256" key="8">
    <source>
        <dbReference type="SAM" id="MobiDB-lite"/>
    </source>
</evidence>
<dbReference type="InterPro" id="IPR005490">
    <property type="entry name" value="LD_TPept_cat_dom"/>
</dbReference>
<dbReference type="GO" id="GO:0071555">
    <property type="term" value="P:cell wall organization"/>
    <property type="evidence" value="ECO:0007669"/>
    <property type="project" value="UniProtKB-UniRule"/>
</dbReference>
<dbReference type="GO" id="GO:0009252">
    <property type="term" value="P:peptidoglycan biosynthetic process"/>
    <property type="evidence" value="ECO:0007669"/>
    <property type="project" value="UniProtKB-UniPathway"/>
</dbReference>
<evidence type="ECO:0000256" key="6">
    <source>
        <dbReference type="ARBA" id="ARBA00023316"/>
    </source>
</evidence>
<organism evidence="11 12">
    <name type="scientific">Sphingobium algorifonticola</name>
    <dbReference type="NCBI Taxonomy" id="2008318"/>
    <lineage>
        <taxon>Bacteria</taxon>
        <taxon>Pseudomonadati</taxon>
        <taxon>Pseudomonadota</taxon>
        <taxon>Alphaproteobacteria</taxon>
        <taxon>Sphingomonadales</taxon>
        <taxon>Sphingomonadaceae</taxon>
        <taxon>Sphingobium</taxon>
    </lineage>
</organism>
<dbReference type="InterPro" id="IPR045380">
    <property type="entry name" value="LD_TPept_scaffold_dom"/>
</dbReference>
<evidence type="ECO:0000256" key="1">
    <source>
        <dbReference type="ARBA" id="ARBA00004752"/>
    </source>
</evidence>
<dbReference type="Pfam" id="PF03734">
    <property type="entry name" value="YkuD"/>
    <property type="match status" value="1"/>
</dbReference>
<evidence type="ECO:0000256" key="3">
    <source>
        <dbReference type="ARBA" id="ARBA00022679"/>
    </source>
</evidence>
<dbReference type="PANTHER" id="PTHR41533:SF2">
    <property type="entry name" value="BLR7131 PROTEIN"/>
    <property type="match status" value="1"/>
</dbReference>
<dbReference type="SUPFAM" id="SSF47090">
    <property type="entry name" value="PGBD-like"/>
    <property type="match status" value="1"/>
</dbReference>
<reference evidence="11 12" key="1">
    <citation type="submission" date="2019-01" db="EMBL/GenBank/DDBJ databases">
        <authorList>
            <person name="Chen W.-M."/>
        </authorList>
    </citation>
    <scope>NUCLEOTIDE SEQUENCE [LARGE SCALE GENOMIC DNA]</scope>
    <source>
        <strain evidence="11 12">TLA-22</strain>
    </source>
</reference>
<evidence type="ECO:0000313" key="12">
    <source>
        <dbReference type="Proteomes" id="UP000282977"/>
    </source>
</evidence>
<gene>
    <name evidence="11" type="ORF">ENE74_12610</name>
</gene>
<protein>
    <submittedName>
        <fullName evidence="11">Murein L,D-transpeptidase</fullName>
    </submittedName>
</protein>